<feature type="transmembrane region" description="Helical" evidence="2">
    <location>
        <begin position="15"/>
        <end position="35"/>
    </location>
</feature>
<sequence>MPEWTMGVSQGRQKTITIVAIGVSLMACVFAYVYYISKKSYKSERTAYRKELSMEAKIGSGTFGYCGDFDGHQERGTEAASTDKGGGEIFDGVVGKPVQLKSE</sequence>
<keyword evidence="2" id="KW-0472">Membrane</keyword>
<name>A0A0R3PFU1_ANGCS</name>
<keyword evidence="2" id="KW-0812">Transmembrane</keyword>
<reference evidence="5" key="1">
    <citation type="submission" date="2016-04" db="UniProtKB">
        <authorList>
            <consortium name="WormBaseParasite"/>
        </authorList>
    </citation>
    <scope>IDENTIFICATION</scope>
</reference>
<evidence type="ECO:0000313" key="3">
    <source>
        <dbReference type="EMBL" id="VDM54667.1"/>
    </source>
</evidence>
<gene>
    <name evidence="3" type="ORF">ACOC_LOCUS3082</name>
</gene>
<reference evidence="3 4" key="2">
    <citation type="submission" date="2018-11" db="EMBL/GenBank/DDBJ databases">
        <authorList>
            <consortium name="Pathogen Informatics"/>
        </authorList>
    </citation>
    <scope>NUCLEOTIDE SEQUENCE [LARGE SCALE GENOMIC DNA]</scope>
    <source>
        <strain evidence="3 4">Costa Rica</strain>
    </source>
</reference>
<evidence type="ECO:0000313" key="5">
    <source>
        <dbReference type="WBParaSite" id="ACOC_0000308101-mRNA-1"/>
    </source>
</evidence>
<accession>A0A0R3PFU1</accession>
<evidence type="ECO:0000256" key="2">
    <source>
        <dbReference type="SAM" id="Phobius"/>
    </source>
</evidence>
<dbReference type="EMBL" id="UYYA01000794">
    <property type="protein sequence ID" value="VDM54667.1"/>
    <property type="molecule type" value="Genomic_DNA"/>
</dbReference>
<keyword evidence="4" id="KW-1185">Reference proteome</keyword>
<dbReference type="Proteomes" id="UP000267027">
    <property type="component" value="Unassembled WGS sequence"/>
</dbReference>
<organism evidence="5">
    <name type="scientific">Angiostrongylus costaricensis</name>
    <name type="common">Nematode worm</name>
    <dbReference type="NCBI Taxonomy" id="334426"/>
    <lineage>
        <taxon>Eukaryota</taxon>
        <taxon>Metazoa</taxon>
        <taxon>Ecdysozoa</taxon>
        <taxon>Nematoda</taxon>
        <taxon>Chromadorea</taxon>
        <taxon>Rhabditida</taxon>
        <taxon>Rhabditina</taxon>
        <taxon>Rhabditomorpha</taxon>
        <taxon>Strongyloidea</taxon>
        <taxon>Metastrongylidae</taxon>
        <taxon>Angiostrongylus</taxon>
    </lineage>
</organism>
<proteinExistence type="predicted"/>
<dbReference type="WBParaSite" id="ACOC_0000308101-mRNA-1">
    <property type="protein sequence ID" value="ACOC_0000308101-mRNA-1"/>
    <property type="gene ID" value="ACOC_0000308101"/>
</dbReference>
<keyword evidence="2" id="KW-1133">Transmembrane helix</keyword>
<feature type="region of interest" description="Disordered" evidence="1">
    <location>
        <begin position="75"/>
        <end position="103"/>
    </location>
</feature>
<evidence type="ECO:0000313" key="4">
    <source>
        <dbReference type="Proteomes" id="UP000267027"/>
    </source>
</evidence>
<protein>
    <submittedName>
        <fullName evidence="3 5">Uncharacterized protein</fullName>
    </submittedName>
</protein>
<dbReference type="AlphaFoldDB" id="A0A0R3PFU1"/>
<evidence type="ECO:0000256" key="1">
    <source>
        <dbReference type="SAM" id="MobiDB-lite"/>
    </source>
</evidence>